<name>A0AAD9MVZ6_9ANNE</name>
<reference evidence="1" key="1">
    <citation type="journal article" date="2023" name="Mol. Biol. Evol.">
        <title>Third-Generation Sequencing Reveals the Adaptive Role of the Epigenome in Three Deep-Sea Polychaetes.</title>
        <authorList>
            <person name="Perez M."/>
            <person name="Aroh O."/>
            <person name="Sun Y."/>
            <person name="Lan Y."/>
            <person name="Juniper S.K."/>
            <person name="Young C.R."/>
            <person name="Angers B."/>
            <person name="Qian P.Y."/>
        </authorList>
    </citation>
    <scope>NUCLEOTIDE SEQUENCE</scope>
    <source>
        <strain evidence="1">P08H-3</strain>
    </source>
</reference>
<dbReference type="EMBL" id="JAODUP010000550">
    <property type="protein sequence ID" value="KAK2147475.1"/>
    <property type="molecule type" value="Genomic_DNA"/>
</dbReference>
<gene>
    <name evidence="1" type="ORF">LSH36_550g01033</name>
</gene>
<proteinExistence type="predicted"/>
<keyword evidence="2" id="KW-1185">Reference proteome</keyword>
<organism evidence="1 2">
    <name type="scientific">Paralvinella palmiformis</name>
    <dbReference type="NCBI Taxonomy" id="53620"/>
    <lineage>
        <taxon>Eukaryota</taxon>
        <taxon>Metazoa</taxon>
        <taxon>Spiralia</taxon>
        <taxon>Lophotrochozoa</taxon>
        <taxon>Annelida</taxon>
        <taxon>Polychaeta</taxon>
        <taxon>Sedentaria</taxon>
        <taxon>Canalipalpata</taxon>
        <taxon>Terebellida</taxon>
        <taxon>Terebelliformia</taxon>
        <taxon>Alvinellidae</taxon>
        <taxon>Paralvinella</taxon>
    </lineage>
</organism>
<sequence>MDSRRSMIDKLSARQISDPCRMYGEQSAVRFSEENTFYTISSASRGSSRQEARANDNIFNRESTVFGMNY</sequence>
<dbReference type="AlphaFoldDB" id="A0AAD9MVZ6"/>
<comment type="caution">
    <text evidence="1">The sequence shown here is derived from an EMBL/GenBank/DDBJ whole genome shotgun (WGS) entry which is preliminary data.</text>
</comment>
<dbReference type="Proteomes" id="UP001208570">
    <property type="component" value="Unassembled WGS sequence"/>
</dbReference>
<accession>A0AAD9MVZ6</accession>
<protein>
    <submittedName>
        <fullName evidence="1">Uncharacterized protein</fullName>
    </submittedName>
</protein>
<evidence type="ECO:0000313" key="2">
    <source>
        <dbReference type="Proteomes" id="UP001208570"/>
    </source>
</evidence>
<evidence type="ECO:0000313" key="1">
    <source>
        <dbReference type="EMBL" id="KAK2147475.1"/>
    </source>
</evidence>